<dbReference type="AlphaFoldDB" id="A0AAV0P4E5"/>
<protein>
    <submittedName>
        <fullName evidence="2">Uncharacterized protein</fullName>
    </submittedName>
</protein>
<evidence type="ECO:0000313" key="2">
    <source>
        <dbReference type="EMBL" id="CAI0465409.1"/>
    </source>
</evidence>
<evidence type="ECO:0000313" key="3">
    <source>
        <dbReference type="Proteomes" id="UP001154282"/>
    </source>
</evidence>
<comment type="caution">
    <text evidence="2">The sequence shown here is derived from an EMBL/GenBank/DDBJ whole genome shotgun (WGS) entry which is preliminary data.</text>
</comment>
<organism evidence="2 3">
    <name type="scientific">Linum tenue</name>
    <dbReference type="NCBI Taxonomy" id="586396"/>
    <lineage>
        <taxon>Eukaryota</taxon>
        <taxon>Viridiplantae</taxon>
        <taxon>Streptophyta</taxon>
        <taxon>Embryophyta</taxon>
        <taxon>Tracheophyta</taxon>
        <taxon>Spermatophyta</taxon>
        <taxon>Magnoliopsida</taxon>
        <taxon>eudicotyledons</taxon>
        <taxon>Gunneridae</taxon>
        <taxon>Pentapetalae</taxon>
        <taxon>rosids</taxon>
        <taxon>fabids</taxon>
        <taxon>Malpighiales</taxon>
        <taxon>Linaceae</taxon>
        <taxon>Linum</taxon>
    </lineage>
</organism>
<dbReference type="EMBL" id="CAMGYJ010000008">
    <property type="protein sequence ID" value="CAI0465409.1"/>
    <property type="molecule type" value="Genomic_DNA"/>
</dbReference>
<feature type="signal peptide" evidence="1">
    <location>
        <begin position="1"/>
        <end position="16"/>
    </location>
</feature>
<name>A0AAV0P4E5_9ROSI</name>
<dbReference type="Proteomes" id="UP001154282">
    <property type="component" value="Unassembled WGS sequence"/>
</dbReference>
<gene>
    <name evidence="2" type="ORF">LITE_LOCUS36597</name>
</gene>
<keyword evidence="1" id="KW-0732">Signal</keyword>
<accession>A0AAV0P4E5</accession>
<keyword evidence="3" id="KW-1185">Reference proteome</keyword>
<evidence type="ECO:0000256" key="1">
    <source>
        <dbReference type="SAM" id="SignalP"/>
    </source>
</evidence>
<sequence>MHAFFFFLCLLPSGGSNSGFEEEKERFWIWLVWKGFNCWVSKAFLGLRNFSRFVKIL</sequence>
<reference evidence="2" key="1">
    <citation type="submission" date="2022-08" db="EMBL/GenBank/DDBJ databases">
        <authorList>
            <person name="Gutierrez-Valencia J."/>
        </authorList>
    </citation>
    <scope>NUCLEOTIDE SEQUENCE</scope>
</reference>
<proteinExistence type="predicted"/>
<feature type="chain" id="PRO_5043762714" evidence="1">
    <location>
        <begin position="17"/>
        <end position="57"/>
    </location>
</feature>